<dbReference type="SUPFAM" id="SSF89009">
    <property type="entry name" value="GAT-like domain"/>
    <property type="match status" value="1"/>
</dbReference>
<feature type="compositionally biased region" description="Low complexity" evidence="1">
    <location>
        <begin position="92"/>
        <end position="104"/>
    </location>
</feature>
<dbReference type="EMBL" id="UYRS01000553">
    <property type="protein sequence ID" value="VDK23580.1"/>
    <property type="molecule type" value="Genomic_DNA"/>
</dbReference>
<protein>
    <submittedName>
        <fullName evidence="4">ANTH domain-containing protein</fullName>
    </submittedName>
</protein>
<dbReference type="GO" id="GO:0030276">
    <property type="term" value="F:clathrin binding"/>
    <property type="evidence" value="ECO:0007669"/>
    <property type="project" value="InterPro"/>
</dbReference>
<evidence type="ECO:0000313" key="3">
    <source>
        <dbReference type="Proteomes" id="UP000282613"/>
    </source>
</evidence>
<dbReference type="GO" id="GO:0048268">
    <property type="term" value="P:clathrin coat assembly"/>
    <property type="evidence" value="ECO:0007669"/>
    <property type="project" value="InterPro"/>
</dbReference>
<sequence length="250" mass="26879">MFIFLCILEKIFSMSKKDCQESLRIYKAFLKRMDHVNHFIQEAVTCDLLQLQDGFGKRSLIFKPVSNSVLDALEDHLVHLEGKNPTNRRRTASPTLSSPPTTTAVPGDLVLLQDLSNDQNLSTEQQCITGRNDSVCKLSTTTSTVSASIEALVDFCTHQSQQTLSSPNPSDWTTIATISDGSSLAQKSPTTTAASDLHSRLAAIAGQLSVTNTSTMTGSASVNWTGVSRPKQQQSTGEANGSMAASAVSP</sequence>
<name>A0A0R3VWE2_TAEAS</name>
<reference evidence="2 3" key="2">
    <citation type="submission" date="2018-11" db="EMBL/GenBank/DDBJ databases">
        <authorList>
            <consortium name="Pathogen Informatics"/>
        </authorList>
    </citation>
    <scope>NUCLEOTIDE SEQUENCE [LARGE SCALE GENOMIC DNA]</scope>
</reference>
<reference evidence="4" key="1">
    <citation type="submission" date="2017-02" db="UniProtKB">
        <authorList>
            <consortium name="WormBaseParasite"/>
        </authorList>
    </citation>
    <scope>IDENTIFICATION</scope>
</reference>
<evidence type="ECO:0000256" key="1">
    <source>
        <dbReference type="SAM" id="MobiDB-lite"/>
    </source>
</evidence>
<feature type="region of interest" description="Disordered" evidence="1">
    <location>
        <begin position="219"/>
        <end position="250"/>
    </location>
</feature>
<feature type="compositionally biased region" description="Polar residues" evidence="1">
    <location>
        <begin position="219"/>
        <end position="239"/>
    </location>
</feature>
<dbReference type="STRING" id="60517.A0A0R3VWE2"/>
<gene>
    <name evidence="2" type="ORF">TASK_LOCUS1737</name>
</gene>
<dbReference type="GO" id="GO:0005545">
    <property type="term" value="F:1-phosphatidylinositol binding"/>
    <property type="evidence" value="ECO:0007669"/>
    <property type="project" value="InterPro"/>
</dbReference>
<dbReference type="Proteomes" id="UP000282613">
    <property type="component" value="Unassembled WGS sequence"/>
</dbReference>
<feature type="region of interest" description="Disordered" evidence="1">
    <location>
        <begin position="81"/>
        <end position="104"/>
    </location>
</feature>
<dbReference type="WBParaSite" id="TASK_0000173601-mRNA-1">
    <property type="protein sequence ID" value="TASK_0000173601-mRNA-1"/>
    <property type="gene ID" value="TASK_0000173601"/>
</dbReference>
<proteinExistence type="predicted"/>
<dbReference type="Gene3D" id="1.20.58.150">
    <property type="entry name" value="ANTH domain"/>
    <property type="match status" value="1"/>
</dbReference>
<dbReference type="AlphaFoldDB" id="A0A0R3VWE2"/>
<organism evidence="4">
    <name type="scientific">Taenia asiatica</name>
    <name type="common">Asian tapeworm</name>
    <dbReference type="NCBI Taxonomy" id="60517"/>
    <lineage>
        <taxon>Eukaryota</taxon>
        <taxon>Metazoa</taxon>
        <taxon>Spiralia</taxon>
        <taxon>Lophotrochozoa</taxon>
        <taxon>Platyhelminthes</taxon>
        <taxon>Cestoda</taxon>
        <taxon>Eucestoda</taxon>
        <taxon>Cyclophyllidea</taxon>
        <taxon>Taeniidae</taxon>
        <taxon>Taenia</taxon>
    </lineage>
</organism>
<dbReference type="InterPro" id="IPR014712">
    <property type="entry name" value="ANTH_dom_sf"/>
</dbReference>
<keyword evidence="3" id="KW-1185">Reference proteome</keyword>
<dbReference type="OrthoDB" id="44015at2759"/>
<accession>A0A0R3VWE2</accession>
<evidence type="ECO:0000313" key="2">
    <source>
        <dbReference type="EMBL" id="VDK23580.1"/>
    </source>
</evidence>
<dbReference type="GO" id="GO:0030136">
    <property type="term" value="C:clathrin-coated vesicle"/>
    <property type="evidence" value="ECO:0007669"/>
    <property type="project" value="InterPro"/>
</dbReference>
<evidence type="ECO:0000313" key="4">
    <source>
        <dbReference type="WBParaSite" id="TASK_0000173601-mRNA-1"/>
    </source>
</evidence>